<dbReference type="Pfam" id="PF21826">
    <property type="entry name" value="DUF6887"/>
    <property type="match status" value="1"/>
</dbReference>
<evidence type="ECO:0000313" key="1">
    <source>
        <dbReference type="EMBL" id="UXE60958.1"/>
    </source>
</evidence>
<dbReference type="AlphaFoldDB" id="A0A977PW88"/>
<sequence length="65" mass="7655">MTVAELKSYALSHRHEIEPLRELYRRSTPDAEAVWFQAPQTPEEEEQQIKVIQQVIMNQGLTKNF</sequence>
<name>A0A977PW88_9CYAN</name>
<dbReference type="InterPro" id="IPR054053">
    <property type="entry name" value="DUF6887"/>
</dbReference>
<accession>A0A977PW88</accession>
<protein>
    <submittedName>
        <fullName evidence="1">Uncharacterized protein</fullName>
    </submittedName>
</protein>
<organism evidence="1">
    <name type="scientific">Woronichinia naegeliana WA131</name>
    <dbReference type="NCBI Taxonomy" id="2824559"/>
    <lineage>
        <taxon>Bacteria</taxon>
        <taxon>Bacillati</taxon>
        <taxon>Cyanobacteriota</taxon>
        <taxon>Cyanophyceae</taxon>
        <taxon>Synechococcales</taxon>
        <taxon>Coelosphaeriaceae</taxon>
        <taxon>Woronichinia</taxon>
    </lineage>
</organism>
<proteinExistence type="predicted"/>
<dbReference type="KEGG" id="wna:KA717_36965"/>
<dbReference type="Proteomes" id="UP001065613">
    <property type="component" value="Chromosome"/>
</dbReference>
<reference evidence="1" key="1">
    <citation type="submission" date="2021-04" db="EMBL/GenBank/DDBJ databases">
        <title>Genome sequence of Woronichinia naegeliana from Washington state freshwater lake bloom.</title>
        <authorList>
            <person name="Dreher T.W."/>
        </authorList>
    </citation>
    <scope>NUCLEOTIDE SEQUENCE</scope>
    <source>
        <strain evidence="1">WA131</strain>
    </source>
</reference>
<gene>
    <name evidence="1" type="ORF">KA717_36965</name>
</gene>
<dbReference type="EMBL" id="CP073041">
    <property type="protein sequence ID" value="UXE60958.1"/>
    <property type="molecule type" value="Genomic_DNA"/>
</dbReference>